<name>S8E9M7_9LAMI</name>
<evidence type="ECO:0000259" key="2">
    <source>
        <dbReference type="Pfam" id="PF13355"/>
    </source>
</evidence>
<dbReference type="GO" id="GO:0010020">
    <property type="term" value="P:chloroplast fission"/>
    <property type="evidence" value="ECO:0007669"/>
    <property type="project" value="TreeGrafter"/>
</dbReference>
<evidence type="ECO:0000259" key="4">
    <source>
        <dbReference type="Pfam" id="PF25515"/>
    </source>
</evidence>
<proteinExistence type="predicted"/>
<dbReference type="GO" id="GO:0009706">
    <property type="term" value="C:chloroplast inner membrane"/>
    <property type="evidence" value="ECO:0007669"/>
    <property type="project" value="TreeGrafter"/>
</dbReference>
<comment type="caution">
    <text evidence="5">The sequence shown here is derived from an EMBL/GenBank/DDBJ whole genome shotgun (WGS) entry which is preliminary data.</text>
</comment>
<dbReference type="InterPro" id="IPR058032">
    <property type="entry name" value="CDP1-like_a_solenoid_1"/>
</dbReference>
<feature type="domain" description="Plastid division protein CDP1-like 1st alpha solenoid" evidence="4">
    <location>
        <begin position="173"/>
        <end position="318"/>
    </location>
</feature>
<dbReference type="Pfam" id="PF25515">
    <property type="entry name" value="Arm_PDR"/>
    <property type="match status" value="1"/>
</dbReference>
<feature type="region of interest" description="Disordered" evidence="1">
    <location>
        <begin position="630"/>
        <end position="649"/>
    </location>
</feature>
<dbReference type="Proteomes" id="UP000015453">
    <property type="component" value="Unassembled WGS sequence"/>
</dbReference>
<dbReference type="Pfam" id="PF13355">
    <property type="entry name" value="ARC6-like_IMS"/>
    <property type="match status" value="1"/>
</dbReference>
<protein>
    <submittedName>
        <fullName evidence="5">Uncharacterized protein</fullName>
    </submittedName>
</protein>
<dbReference type="InterPro" id="IPR057137">
    <property type="entry name" value="CDP1-like_a_solenoid_2"/>
</dbReference>
<dbReference type="OrthoDB" id="1708707at2759"/>
<sequence length="782" mass="86123">MANIHTLVSGSGASNVHLLFQEFSTRFNGCTTAGGTPAGRVQKERGKCDHFRGSSVRVSVVGQSRRSSGATDVSPVREDSNKHVNINGGNQIRPIEIPVTCYQIIGLHDQAEKDEIVKSVMHLKTAEIEEGYTKDTLIARQDLLIDVRDKLLFEPIYAGNIKDKQLPKSSLCISWNWLPGALCLLQEVGEEKLVLEIGRKALQNSESKPFVHDLLLSMALAECTIAKSWFEKSNISQGFEALARAQCLLRSKNSLGKMMLLSEIEESLEELAPACTLDLLGMPQKPENAERRIGAIAALRELLRQGLDVEASCRVQDWACFLGQALKKLMAAEIVELVNWDGLALIRKNKKSLDSQNQRVVVDSKNFYVVTLAHIALGFTSRQNELISKAKMLCECLITAEGIELKFEESFCSFLLGQVDETTAVESLRQLQRSSSLSSQDTLQKNESKEASTANKLLESWLKESVLSVFADTRDCSSSLAEFFSGDKRGFKNKQCRISASRRIPIAVSRPSDQRHGESLPGSAVKQLAPLDLRNPLAESSEASGAASLQLKRSFGTRQHGETRKSWPNLGKTVLAAAAVACCVSSFSVFGSIKLLRGWSGGPRSASFSTAAATLRRTAESLLVKKIQPEEPPRSHYRTSSSSLASGGIPMSSEDAEALVKRWQESKAKALGPEHDIPGLVDVLEGSMLLQWEALADAAKSRSCFWRFVLLRLSIVQAETWKEDGGEVAEIEAVLEEAAELVVVDHQNQLTNPTYCSPYRIRYLLKKRDGSWRFCQAQILTP</sequence>
<feature type="domain" description="Plastid division protein CDP1-like 2nd alpha solenoid" evidence="3">
    <location>
        <begin position="356"/>
        <end position="486"/>
    </location>
</feature>
<keyword evidence="6" id="KW-1185">Reference proteome</keyword>
<dbReference type="Pfam" id="PF23468">
    <property type="entry name" value="ARC6"/>
    <property type="match status" value="1"/>
</dbReference>
<evidence type="ECO:0000259" key="3">
    <source>
        <dbReference type="Pfam" id="PF23468"/>
    </source>
</evidence>
<organism evidence="5 6">
    <name type="scientific">Genlisea aurea</name>
    <dbReference type="NCBI Taxonomy" id="192259"/>
    <lineage>
        <taxon>Eukaryota</taxon>
        <taxon>Viridiplantae</taxon>
        <taxon>Streptophyta</taxon>
        <taxon>Embryophyta</taxon>
        <taxon>Tracheophyta</taxon>
        <taxon>Spermatophyta</taxon>
        <taxon>Magnoliopsida</taxon>
        <taxon>eudicotyledons</taxon>
        <taxon>Gunneridae</taxon>
        <taxon>Pentapetalae</taxon>
        <taxon>asterids</taxon>
        <taxon>lamiids</taxon>
        <taxon>Lamiales</taxon>
        <taxon>Lentibulariaceae</taxon>
        <taxon>Genlisea</taxon>
    </lineage>
</organism>
<dbReference type="InterPro" id="IPR025344">
    <property type="entry name" value="CDP1-like_IMS"/>
</dbReference>
<dbReference type="PANTHER" id="PTHR33925">
    <property type="entry name" value="PLASTID DIVISION PROTEIN CDP1, CHLOROPLASTIC-RELATED"/>
    <property type="match status" value="1"/>
</dbReference>
<dbReference type="PANTHER" id="PTHR33925:SF2">
    <property type="entry name" value="PLASTID DIVISION PROTEIN CDP1, CHLOROPLASTIC"/>
    <property type="match status" value="1"/>
</dbReference>
<evidence type="ECO:0000313" key="5">
    <source>
        <dbReference type="EMBL" id="EPS72583.1"/>
    </source>
</evidence>
<dbReference type="AlphaFoldDB" id="S8E9M7"/>
<feature type="non-terminal residue" evidence="5">
    <location>
        <position position="782"/>
    </location>
</feature>
<feature type="domain" description="Plastid division protein CDP1-like IMS" evidence="2">
    <location>
        <begin position="656"/>
        <end position="774"/>
    </location>
</feature>
<evidence type="ECO:0000313" key="6">
    <source>
        <dbReference type="Proteomes" id="UP000015453"/>
    </source>
</evidence>
<gene>
    <name evidence="5" type="ORF">M569_02168</name>
</gene>
<evidence type="ECO:0000256" key="1">
    <source>
        <dbReference type="SAM" id="MobiDB-lite"/>
    </source>
</evidence>
<reference evidence="5 6" key="1">
    <citation type="journal article" date="2013" name="BMC Genomics">
        <title>The miniature genome of a carnivorous plant Genlisea aurea contains a low number of genes and short non-coding sequences.</title>
        <authorList>
            <person name="Leushkin E.V."/>
            <person name="Sutormin R.A."/>
            <person name="Nabieva E.R."/>
            <person name="Penin A.A."/>
            <person name="Kondrashov A.S."/>
            <person name="Logacheva M.D."/>
        </authorList>
    </citation>
    <scope>NUCLEOTIDE SEQUENCE [LARGE SCALE GENOMIC DNA]</scope>
</reference>
<dbReference type="InterPro" id="IPR044685">
    <property type="entry name" value="CPD1-like"/>
</dbReference>
<dbReference type="EMBL" id="AUSU01000778">
    <property type="protein sequence ID" value="EPS72583.1"/>
    <property type="molecule type" value="Genomic_DNA"/>
</dbReference>
<accession>S8E9M7</accession>